<dbReference type="SUPFAM" id="SSF52317">
    <property type="entry name" value="Class I glutamine amidotransferase-like"/>
    <property type="match status" value="1"/>
</dbReference>
<dbReference type="EMBL" id="CAMXCT010005046">
    <property type="protein sequence ID" value="CAI4011210.1"/>
    <property type="molecule type" value="Genomic_DNA"/>
</dbReference>
<accession>A0A9P1DJ59</accession>
<comment type="caution">
    <text evidence="2">The sequence shown here is derived from an EMBL/GenBank/DDBJ whole genome shotgun (WGS) entry which is preliminary data.</text>
</comment>
<dbReference type="AlphaFoldDB" id="A0A9P1DJ59"/>
<dbReference type="InterPro" id="IPR029062">
    <property type="entry name" value="Class_I_gatase-like"/>
</dbReference>
<dbReference type="InterPro" id="IPR006037">
    <property type="entry name" value="RCK_C"/>
</dbReference>
<evidence type="ECO:0000313" key="4">
    <source>
        <dbReference type="Proteomes" id="UP001152797"/>
    </source>
</evidence>
<dbReference type="Proteomes" id="UP001152797">
    <property type="component" value="Unassembled WGS sequence"/>
</dbReference>
<evidence type="ECO:0000313" key="3">
    <source>
        <dbReference type="EMBL" id="CAL4798522.1"/>
    </source>
</evidence>
<protein>
    <recommendedName>
        <fullName evidence="1">RCK C-terminal domain-containing protein</fullName>
    </recommendedName>
</protein>
<name>A0A9P1DJ59_9DINO</name>
<dbReference type="CDD" id="cd03128">
    <property type="entry name" value="GAT_1"/>
    <property type="match status" value="1"/>
</dbReference>
<sequence>MGCAGSRAVTPSLGGNGHAAEVSDADAAPAKTVDPPRCLATVGLDDQLRWASAPPWPYGESGQCHAPVVVLDVGKGMKGIKSSFFKIFPRGKFMTVADFCDDALLGKCVVLIHGGGEHKNYIGDSEKEKLAEHLRRGGAIMTISAGGTFCGCNKGSLGLLPILAHDRQHWQRGTGSVVLKPTPYGEQLLPKIKEVESKYFNCPALLPVAEEHLAAFGTTLPGLPILTYETEMNDCQSATSLLGLPAVQLGELGEGRFVVISPNLEVNAGDVNIRLFRSLAAWASAGHLRPLVTGGEAIHGPRFDETSMTGTDRDGGELYTFPIASGKLPALSAECIAALGEELTEFTLPGNCRLVILDLGKGDELPSIFAALVPEAQRVIVAPQELDATLQPGDVIFLHGGMANEHAQRLGVLGRRRIRRHLAEGGSVMGVCAGAHWLSCRDLPLWGHALPLVPHDNQNWRRGIGDLSIDFTSEGQRILGLEGSVDDLRYANGPLLVALDLETYRNYQPGKMPQQESAEQEEINLQAAGPPVPLAVFANCSDAKVTDWATMQGHAAIWAWQTAQGGKAVALSPHPEYHQTEQSRRLFRRLLLWCAAAT</sequence>
<reference evidence="3 4" key="2">
    <citation type="submission" date="2024-05" db="EMBL/GenBank/DDBJ databases">
        <authorList>
            <person name="Chen Y."/>
            <person name="Shah S."/>
            <person name="Dougan E. K."/>
            <person name="Thang M."/>
            <person name="Chan C."/>
        </authorList>
    </citation>
    <scope>NUCLEOTIDE SEQUENCE [LARGE SCALE GENOMIC DNA]</scope>
</reference>
<dbReference type="GO" id="GO:0006813">
    <property type="term" value="P:potassium ion transport"/>
    <property type="evidence" value="ECO:0007669"/>
    <property type="project" value="InterPro"/>
</dbReference>
<organism evidence="2">
    <name type="scientific">Cladocopium goreaui</name>
    <dbReference type="NCBI Taxonomy" id="2562237"/>
    <lineage>
        <taxon>Eukaryota</taxon>
        <taxon>Sar</taxon>
        <taxon>Alveolata</taxon>
        <taxon>Dinophyceae</taxon>
        <taxon>Suessiales</taxon>
        <taxon>Symbiodiniaceae</taxon>
        <taxon>Cladocopium</taxon>
    </lineage>
</organism>
<gene>
    <name evidence="2" type="ORF">C1SCF055_LOCUS36393</name>
</gene>
<dbReference type="EMBL" id="CAMXCT020005046">
    <property type="protein sequence ID" value="CAL1164585.1"/>
    <property type="molecule type" value="Genomic_DNA"/>
</dbReference>
<evidence type="ECO:0000259" key="1">
    <source>
        <dbReference type="PROSITE" id="PS51202"/>
    </source>
</evidence>
<reference evidence="2" key="1">
    <citation type="submission" date="2022-10" db="EMBL/GenBank/DDBJ databases">
        <authorList>
            <person name="Chen Y."/>
            <person name="Dougan E. K."/>
            <person name="Chan C."/>
            <person name="Rhodes N."/>
            <person name="Thang M."/>
        </authorList>
    </citation>
    <scope>NUCLEOTIDE SEQUENCE</scope>
</reference>
<keyword evidence="4" id="KW-1185">Reference proteome</keyword>
<dbReference type="GO" id="GO:0008324">
    <property type="term" value="F:monoatomic cation transmembrane transporter activity"/>
    <property type="evidence" value="ECO:0007669"/>
    <property type="project" value="InterPro"/>
</dbReference>
<proteinExistence type="predicted"/>
<evidence type="ECO:0000313" key="2">
    <source>
        <dbReference type="EMBL" id="CAI4011210.1"/>
    </source>
</evidence>
<dbReference type="OrthoDB" id="10250105at2759"/>
<feature type="domain" description="RCK C-terminal" evidence="1">
    <location>
        <begin position="331"/>
        <end position="416"/>
    </location>
</feature>
<dbReference type="EMBL" id="CAMXCT030005046">
    <property type="protein sequence ID" value="CAL4798522.1"/>
    <property type="molecule type" value="Genomic_DNA"/>
</dbReference>
<dbReference type="PROSITE" id="PS51202">
    <property type="entry name" value="RCK_C"/>
    <property type="match status" value="1"/>
</dbReference>